<protein>
    <submittedName>
        <fullName evidence="1">Uncharacterized protein</fullName>
    </submittedName>
</protein>
<dbReference type="KEGG" id="sgf:HEP81_00942"/>
<dbReference type="EMBL" id="CP051006">
    <property type="protein sequence ID" value="QNT91276.1"/>
    <property type="molecule type" value="Genomic_DNA"/>
</dbReference>
<gene>
    <name evidence="1" type="ORF">HEP81_00942</name>
</gene>
<proteinExistence type="predicted"/>
<accession>A0A7H1PT96</accession>
<organism evidence="1 2">
    <name type="scientific">Streptomyces griseofuscus</name>
    <dbReference type="NCBI Taxonomy" id="146922"/>
    <lineage>
        <taxon>Bacteria</taxon>
        <taxon>Bacillati</taxon>
        <taxon>Actinomycetota</taxon>
        <taxon>Actinomycetes</taxon>
        <taxon>Kitasatosporales</taxon>
        <taxon>Streptomycetaceae</taxon>
        <taxon>Streptomyces</taxon>
    </lineage>
</organism>
<name>A0A7H1PT96_9ACTN</name>
<dbReference type="GeneID" id="91460580"/>
<reference evidence="1 2" key="1">
    <citation type="submission" date="2020-04" db="EMBL/GenBank/DDBJ databases">
        <title>Characterization and engineering of Streptomyces griseofuscus DSM40191 as a potential heterologous host for expression of BGCs.</title>
        <authorList>
            <person name="Gren T."/>
            <person name="Whitford C.M."/>
            <person name="Mohite O.S."/>
            <person name="Joergensen T.S."/>
            <person name="Nielsen J.B."/>
            <person name="Lee S.Y."/>
            <person name="Weber T."/>
        </authorList>
    </citation>
    <scope>NUCLEOTIDE SEQUENCE [LARGE SCALE GENOMIC DNA]</scope>
    <source>
        <strain evidence="1 2">DSM 40191</strain>
    </source>
</reference>
<evidence type="ECO:0000313" key="2">
    <source>
        <dbReference type="Proteomes" id="UP000516422"/>
    </source>
</evidence>
<dbReference type="AlphaFoldDB" id="A0A7H1PT96"/>
<dbReference type="Proteomes" id="UP000516422">
    <property type="component" value="Chromosome"/>
</dbReference>
<sequence>MTELWSIGTELDPPAPRTAMEGCLLDGERTGGADPFPCWDVQGAHGACAHDPDGAVTLPVRGLRAGLSASAP</sequence>
<dbReference type="RefSeq" id="WP_037662354.1">
    <property type="nucleotide sequence ID" value="NZ_CP051006.1"/>
</dbReference>
<evidence type="ECO:0000313" key="1">
    <source>
        <dbReference type="EMBL" id="QNT91276.1"/>
    </source>
</evidence>